<dbReference type="EC" id="2.1.1.386" evidence="11"/>
<dbReference type="GO" id="GO:0005634">
    <property type="term" value="C:nucleus"/>
    <property type="evidence" value="ECO:0007669"/>
    <property type="project" value="TreeGrafter"/>
</dbReference>
<dbReference type="InterPro" id="IPR029063">
    <property type="entry name" value="SAM-dependent_MTases_sf"/>
</dbReference>
<evidence type="ECO:0000256" key="3">
    <source>
        <dbReference type="ARBA" id="ARBA00021330"/>
    </source>
</evidence>
<feature type="region of interest" description="Disordered" evidence="13">
    <location>
        <begin position="1"/>
        <end position="26"/>
    </location>
</feature>
<evidence type="ECO:0000313" key="15">
    <source>
        <dbReference type="Proteomes" id="UP000005408"/>
    </source>
</evidence>
<sequence>MNSRLPTDTNDLENNENDSATHDADSKKLTSTIKLEDENIGSIRFYPPLFMQRYSFTAKVLEKHDVKWVADLGCSECGIVRFYREVPSLHKIQLVDIDRPTLEFNKNLIKPRPSDYIFKRENPLSIEIYEGSATDLDQRIIGCDAVSMVEFIEHLYPETLTQVEESVFGRLHPSLVVVTTPNYEFNSLFPGEPRFRHYDHKFEWTRSEFQKWGQDICDRYRYTVEFSGIGDPPTESQHVGYCSQAAIFTSSSPRKINVDIDHCHHYSLVAESTFPHKDKAKLSSDEILKLEVPYTINLLKNGRSLMDADHSSEVEDEDEDQVLIPISRLMNFSTISKIVDEDSLRKFLVENGYQFTGDQSKIIIPLEVEWNDMYGSDYEDFETEIPAGQTISISTNDAQELE</sequence>
<evidence type="ECO:0000256" key="8">
    <source>
        <dbReference type="ARBA" id="ARBA00022842"/>
    </source>
</evidence>
<evidence type="ECO:0000313" key="14">
    <source>
        <dbReference type="EnsemblMetazoa" id="G26301.1:cds"/>
    </source>
</evidence>
<keyword evidence="15" id="KW-1185">Reference proteome</keyword>
<dbReference type="GO" id="GO:0005737">
    <property type="term" value="C:cytoplasm"/>
    <property type="evidence" value="ECO:0007669"/>
    <property type="project" value="TreeGrafter"/>
</dbReference>
<dbReference type="GO" id="GO:0034587">
    <property type="term" value="P:piRNA processing"/>
    <property type="evidence" value="ECO:0007669"/>
    <property type="project" value="TreeGrafter"/>
</dbReference>
<dbReference type="GO" id="GO:0003723">
    <property type="term" value="F:RNA binding"/>
    <property type="evidence" value="ECO:0007669"/>
    <property type="project" value="UniProtKB-KW"/>
</dbReference>
<comment type="cofactor">
    <cofactor evidence="1">
        <name>Mg(2+)</name>
        <dbReference type="ChEBI" id="CHEBI:18420"/>
    </cofactor>
</comment>
<keyword evidence="5" id="KW-0808">Transferase</keyword>
<keyword evidence="9" id="KW-0694">RNA-binding</keyword>
<dbReference type="GO" id="GO:0046872">
    <property type="term" value="F:metal ion binding"/>
    <property type="evidence" value="ECO:0007669"/>
    <property type="project" value="UniProtKB-KW"/>
</dbReference>
<evidence type="ECO:0000256" key="13">
    <source>
        <dbReference type="SAM" id="MobiDB-lite"/>
    </source>
</evidence>
<keyword evidence="8" id="KW-0460">Magnesium</keyword>
<dbReference type="Gene3D" id="3.40.50.150">
    <property type="entry name" value="Vaccinia Virus protein VP39"/>
    <property type="match status" value="1"/>
</dbReference>
<keyword evidence="7" id="KW-0479">Metal-binding</keyword>
<comment type="catalytic activity">
    <reaction evidence="12">
        <text>small RNA 3'-end nucleotide + S-adenosyl-L-methionine = small RNA 3'-end 2'-O-methylnucleotide + S-adenosyl-L-homocysteine + H(+)</text>
        <dbReference type="Rhea" id="RHEA:37887"/>
        <dbReference type="Rhea" id="RHEA-COMP:10415"/>
        <dbReference type="Rhea" id="RHEA-COMP:10416"/>
        <dbReference type="ChEBI" id="CHEBI:15378"/>
        <dbReference type="ChEBI" id="CHEBI:57856"/>
        <dbReference type="ChEBI" id="CHEBI:59789"/>
        <dbReference type="ChEBI" id="CHEBI:74896"/>
        <dbReference type="ChEBI" id="CHEBI:74898"/>
        <dbReference type="EC" id="2.1.1.386"/>
    </reaction>
</comment>
<evidence type="ECO:0000256" key="5">
    <source>
        <dbReference type="ARBA" id="ARBA00022679"/>
    </source>
</evidence>
<keyword evidence="4" id="KW-0489">Methyltransferase</keyword>
<dbReference type="GO" id="GO:0030422">
    <property type="term" value="P:siRNA processing"/>
    <property type="evidence" value="ECO:0007669"/>
    <property type="project" value="TreeGrafter"/>
</dbReference>
<reference evidence="14" key="1">
    <citation type="submission" date="2022-08" db="UniProtKB">
        <authorList>
            <consortium name="EnsemblMetazoa"/>
        </authorList>
    </citation>
    <scope>IDENTIFICATION</scope>
    <source>
        <strain evidence="14">05x7-T-G4-1.051#20</strain>
    </source>
</reference>
<dbReference type="PANTHER" id="PTHR21404">
    <property type="entry name" value="HEN1"/>
    <property type="match status" value="1"/>
</dbReference>
<dbReference type="InterPro" id="IPR026610">
    <property type="entry name" value="Hen1"/>
</dbReference>
<protein>
    <recommendedName>
        <fullName evidence="3">Small RNA 2'-O-methyltransferase</fullName>
        <ecNumber evidence="11">2.1.1.386</ecNumber>
    </recommendedName>
</protein>
<evidence type="ECO:0000256" key="12">
    <source>
        <dbReference type="ARBA" id="ARBA00048418"/>
    </source>
</evidence>
<dbReference type="GO" id="GO:0090486">
    <property type="term" value="F:small RNA 2'-O-methyltransferase activity"/>
    <property type="evidence" value="ECO:0007669"/>
    <property type="project" value="UniProtKB-EC"/>
</dbReference>
<dbReference type="Proteomes" id="UP000005408">
    <property type="component" value="Unassembled WGS sequence"/>
</dbReference>
<evidence type="ECO:0000256" key="10">
    <source>
        <dbReference type="ARBA" id="ARBA00023158"/>
    </source>
</evidence>
<dbReference type="EnsemblMetazoa" id="G26301.1">
    <property type="protein sequence ID" value="G26301.1:cds"/>
    <property type="gene ID" value="G26301"/>
</dbReference>
<dbReference type="GO" id="GO:0001510">
    <property type="term" value="P:RNA methylation"/>
    <property type="evidence" value="ECO:0007669"/>
    <property type="project" value="InterPro"/>
</dbReference>
<dbReference type="EnsemblMetazoa" id="G26301.2">
    <property type="protein sequence ID" value="G26301.2:cds"/>
    <property type="gene ID" value="G26301"/>
</dbReference>
<evidence type="ECO:0000256" key="7">
    <source>
        <dbReference type="ARBA" id="ARBA00022723"/>
    </source>
</evidence>
<evidence type="ECO:0000256" key="9">
    <source>
        <dbReference type="ARBA" id="ARBA00022884"/>
    </source>
</evidence>
<dbReference type="PANTHER" id="PTHR21404:SF3">
    <property type="entry name" value="SMALL RNA 2'-O-METHYLTRANSFERASE"/>
    <property type="match status" value="1"/>
</dbReference>
<evidence type="ECO:0000256" key="1">
    <source>
        <dbReference type="ARBA" id="ARBA00001946"/>
    </source>
</evidence>
<accession>A0A8W8L492</accession>
<dbReference type="SUPFAM" id="SSF53335">
    <property type="entry name" value="S-adenosyl-L-methionine-dependent methyltransferases"/>
    <property type="match status" value="1"/>
</dbReference>
<keyword evidence="6" id="KW-0949">S-adenosyl-L-methionine</keyword>
<dbReference type="AlphaFoldDB" id="A0A8W8L492"/>
<organism evidence="14 15">
    <name type="scientific">Magallana gigas</name>
    <name type="common">Pacific oyster</name>
    <name type="synonym">Crassostrea gigas</name>
    <dbReference type="NCBI Taxonomy" id="29159"/>
    <lineage>
        <taxon>Eukaryota</taxon>
        <taxon>Metazoa</taxon>
        <taxon>Spiralia</taxon>
        <taxon>Lophotrochozoa</taxon>
        <taxon>Mollusca</taxon>
        <taxon>Bivalvia</taxon>
        <taxon>Autobranchia</taxon>
        <taxon>Pteriomorphia</taxon>
        <taxon>Ostreida</taxon>
        <taxon>Ostreoidea</taxon>
        <taxon>Ostreidae</taxon>
        <taxon>Magallana</taxon>
    </lineage>
</organism>
<keyword evidence="10" id="KW-0943">RNA-mediated gene silencing</keyword>
<evidence type="ECO:0000256" key="11">
    <source>
        <dbReference type="ARBA" id="ARBA00035025"/>
    </source>
</evidence>
<proteinExistence type="inferred from homology"/>
<evidence type="ECO:0000256" key="2">
    <source>
        <dbReference type="ARBA" id="ARBA00009026"/>
    </source>
</evidence>
<evidence type="ECO:0000256" key="6">
    <source>
        <dbReference type="ARBA" id="ARBA00022691"/>
    </source>
</evidence>
<name>A0A8W8L492_MAGGI</name>
<comment type="similarity">
    <text evidence="2">Belongs to the methyltransferase superfamily. HEN1 family.</text>
</comment>
<evidence type="ECO:0000256" key="4">
    <source>
        <dbReference type="ARBA" id="ARBA00022603"/>
    </source>
</evidence>